<name>A0A816BJ58_ADIRI</name>
<gene>
    <name evidence="5" type="ORF">XAT740_LOCUS48955</name>
</gene>
<dbReference type="PROSITE" id="PS50060">
    <property type="entry name" value="MAM_2"/>
    <property type="match status" value="2"/>
</dbReference>
<feature type="region of interest" description="Disordered" evidence="1">
    <location>
        <begin position="744"/>
        <end position="767"/>
    </location>
</feature>
<evidence type="ECO:0000259" key="4">
    <source>
        <dbReference type="PROSITE" id="PS50060"/>
    </source>
</evidence>
<reference evidence="5" key="1">
    <citation type="submission" date="2021-02" db="EMBL/GenBank/DDBJ databases">
        <authorList>
            <person name="Nowell W R."/>
        </authorList>
    </citation>
    <scope>NUCLEOTIDE SEQUENCE</scope>
</reference>
<keyword evidence="2" id="KW-0472">Membrane</keyword>
<dbReference type="Proteomes" id="UP000663828">
    <property type="component" value="Unassembled WGS sequence"/>
</dbReference>
<protein>
    <recommendedName>
        <fullName evidence="4">MAM domain-containing protein</fullName>
    </recommendedName>
</protein>
<evidence type="ECO:0000256" key="1">
    <source>
        <dbReference type="SAM" id="MobiDB-lite"/>
    </source>
</evidence>
<dbReference type="SUPFAM" id="SSF49899">
    <property type="entry name" value="Concanavalin A-like lectins/glucanases"/>
    <property type="match status" value="1"/>
</dbReference>
<keyword evidence="2" id="KW-0812">Transmembrane</keyword>
<evidence type="ECO:0000313" key="5">
    <source>
        <dbReference type="EMBL" id="CAF1611502.1"/>
    </source>
</evidence>
<feature type="signal peptide" evidence="3">
    <location>
        <begin position="1"/>
        <end position="21"/>
    </location>
</feature>
<sequence length="767" mass="84184">MMLSAEVILIVILLAICVIQCQKYLDCTFDQGDLPCKLSPVGTSPELQVMTKPTIGNNLQCQIPYKFSNDSEDMYFCAALKSSPNASHCITTDSTSQECILGQYVLAQLDSGENFTYHVEVIGTTGPSCLSLYYYITRPNVGQIVVRSTDIVDDTVQQIGTISDVPNNGWHRVSFSFQPNVTNYYINFDLERLTSSQELVFIALDQIKIIDGHCENVDETTTKADQTSPITTAEIVTTTNRILTTQQTILPSTQASSTPTPLQTTEITAPLSTQTAFDTTLQTTTTPIVTTGHPFLPIFQCDFTTSCFGSDAFRITNGTEFNPTNLSSISQPPEAPTSDVSSISNPTDNNEKCELPFRPQINNTTQTSWDMWFCYNEACPTASSTSASCVLGEYGLITLPPSQSNVTVTDSLTPNVPPKPRDASGAQCLRFYYYFTVYDGQDWGQQIQLWIKPNDGGDRVEVGTLTVNDMQRNKWESAQFELERISSNDMLEINFVIVNDTQEKNITRSQLINFAMDNIELYDYNCSYVDEQLGILTTTRPIKTSTSIATNTTTEPEATPRNKNKRNLDLILGLSLGIGGALSIIIIGYLALRCKAKGKARRKSAYEYDKYFPLESPLYKRNTKLTSIIIITTEKTITVTTTTPSQTTTAALVESTTATITTPAQATVTIPDEPTTEFTSIFATINDTTTPISYTDTATTIITSTARLTTTPPALLPIFKCDFNGPCFGAGIFEVVSGLQFSPPSPLTTDSEPPRGPTSDALATSNY</sequence>
<organism evidence="5 6">
    <name type="scientific">Adineta ricciae</name>
    <name type="common">Rotifer</name>
    <dbReference type="NCBI Taxonomy" id="249248"/>
    <lineage>
        <taxon>Eukaryota</taxon>
        <taxon>Metazoa</taxon>
        <taxon>Spiralia</taxon>
        <taxon>Gnathifera</taxon>
        <taxon>Rotifera</taxon>
        <taxon>Eurotatoria</taxon>
        <taxon>Bdelloidea</taxon>
        <taxon>Adinetida</taxon>
        <taxon>Adinetidae</taxon>
        <taxon>Adineta</taxon>
    </lineage>
</organism>
<dbReference type="Pfam" id="PF00629">
    <property type="entry name" value="MAM"/>
    <property type="match status" value="2"/>
</dbReference>
<proteinExistence type="predicted"/>
<feature type="chain" id="PRO_5032858531" description="MAM domain-containing protein" evidence="3">
    <location>
        <begin position="22"/>
        <end position="767"/>
    </location>
</feature>
<feature type="compositionally biased region" description="Polar residues" evidence="1">
    <location>
        <begin position="321"/>
        <end position="331"/>
    </location>
</feature>
<accession>A0A816BJ58</accession>
<keyword evidence="3" id="KW-0732">Signal</keyword>
<feature type="compositionally biased region" description="Polar residues" evidence="1">
    <location>
        <begin position="338"/>
        <end position="348"/>
    </location>
</feature>
<feature type="domain" description="MAM" evidence="4">
    <location>
        <begin position="351"/>
        <end position="528"/>
    </location>
</feature>
<dbReference type="Gene3D" id="2.60.120.200">
    <property type="match status" value="2"/>
</dbReference>
<feature type="non-terminal residue" evidence="5">
    <location>
        <position position="767"/>
    </location>
</feature>
<dbReference type="InterPro" id="IPR013320">
    <property type="entry name" value="ConA-like_dom_sf"/>
</dbReference>
<keyword evidence="6" id="KW-1185">Reference proteome</keyword>
<feature type="transmembrane region" description="Helical" evidence="2">
    <location>
        <begin position="570"/>
        <end position="592"/>
    </location>
</feature>
<evidence type="ECO:0000256" key="2">
    <source>
        <dbReference type="SAM" id="Phobius"/>
    </source>
</evidence>
<keyword evidence="2" id="KW-1133">Transmembrane helix</keyword>
<feature type="region of interest" description="Disordered" evidence="1">
    <location>
        <begin position="321"/>
        <end position="356"/>
    </location>
</feature>
<comment type="caution">
    <text evidence="5">The sequence shown here is derived from an EMBL/GenBank/DDBJ whole genome shotgun (WGS) entry which is preliminary data.</text>
</comment>
<evidence type="ECO:0000256" key="3">
    <source>
        <dbReference type="SAM" id="SignalP"/>
    </source>
</evidence>
<feature type="domain" description="MAM" evidence="4">
    <location>
        <begin position="25"/>
        <end position="216"/>
    </location>
</feature>
<evidence type="ECO:0000313" key="6">
    <source>
        <dbReference type="Proteomes" id="UP000663828"/>
    </source>
</evidence>
<dbReference type="GO" id="GO:0016020">
    <property type="term" value="C:membrane"/>
    <property type="evidence" value="ECO:0007669"/>
    <property type="project" value="InterPro"/>
</dbReference>
<dbReference type="AlphaFoldDB" id="A0A816BJ58"/>
<dbReference type="EMBL" id="CAJNOR010007133">
    <property type="protein sequence ID" value="CAF1611502.1"/>
    <property type="molecule type" value="Genomic_DNA"/>
</dbReference>
<dbReference type="InterPro" id="IPR000998">
    <property type="entry name" value="MAM_dom"/>
</dbReference>